<dbReference type="EMBL" id="JALPRK010000004">
    <property type="protein sequence ID" value="MCK8486903.1"/>
    <property type="molecule type" value="Genomic_DNA"/>
</dbReference>
<dbReference type="Pfam" id="PF00903">
    <property type="entry name" value="Glyoxalase"/>
    <property type="match status" value="1"/>
</dbReference>
<dbReference type="InterPro" id="IPR004360">
    <property type="entry name" value="Glyas_Fos-R_dOase_dom"/>
</dbReference>
<organism evidence="3 4">
    <name type="scientific">Paenibacillus mellifer</name>
    <dbReference type="NCBI Taxonomy" id="2937794"/>
    <lineage>
        <taxon>Bacteria</taxon>
        <taxon>Bacillati</taxon>
        <taxon>Bacillota</taxon>
        <taxon>Bacilli</taxon>
        <taxon>Bacillales</taxon>
        <taxon>Paenibacillaceae</taxon>
        <taxon>Paenibacillus</taxon>
    </lineage>
</organism>
<evidence type="ECO:0000313" key="3">
    <source>
        <dbReference type="EMBL" id="MCK8486903.1"/>
    </source>
</evidence>
<proteinExistence type="predicted"/>
<dbReference type="SUPFAM" id="SSF54593">
    <property type="entry name" value="Glyoxalase/Bleomycin resistance protein/Dihydroxybiphenyl dioxygenase"/>
    <property type="match status" value="1"/>
</dbReference>
<evidence type="ECO:0000313" key="4">
    <source>
        <dbReference type="Proteomes" id="UP001139534"/>
    </source>
</evidence>
<sequence>MVDAGTMGYDQEKQDELSMSQSQSTCSSRGGLILKISSQVYVKGSLDAVDRYCRAFGLEKVLEIKNEAGNEYMHCELVRNGQLFMAVSEAPKDCDTSPKTSWQTMAFNVYDMGSEEAVRQAFDILQEGGTVIDPPGPCDWNAYCSNVIDRFGVFWWIAI</sequence>
<evidence type="ECO:0000259" key="2">
    <source>
        <dbReference type="Pfam" id="PF00903"/>
    </source>
</evidence>
<dbReference type="Proteomes" id="UP001139534">
    <property type="component" value="Unassembled WGS sequence"/>
</dbReference>
<dbReference type="RefSeq" id="WP_248551105.1">
    <property type="nucleotide sequence ID" value="NZ_JALPRK010000004.1"/>
</dbReference>
<protein>
    <recommendedName>
        <fullName evidence="2">Glyoxalase/fosfomycin resistance/dioxygenase domain-containing protein</fullName>
    </recommendedName>
</protein>
<comment type="caution">
    <text evidence="3">The sequence shown here is derived from an EMBL/GenBank/DDBJ whole genome shotgun (WGS) entry which is preliminary data.</text>
</comment>
<accession>A0A9X2BPA0</accession>
<gene>
    <name evidence="3" type="ORF">M0651_06900</name>
</gene>
<keyword evidence="4" id="KW-1185">Reference proteome</keyword>
<dbReference type="AlphaFoldDB" id="A0A9X2BPA0"/>
<evidence type="ECO:0000256" key="1">
    <source>
        <dbReference type="SAM" id="MobiDB-lite"/>
    </source>
</evidence>
<name>A0A9X2BPA0_9BACL</name>
<dbReference type="Gene3D" id="3.10.180.10">
    <property type="entry name" value="2,3-Dihydroxybiphenyl 1,2-Dioxygenase, domain 1"/>
    <property type="match status" value="1"/>
</dbReference>
<feature type="region of interest" description="Disordered" evidence="1">
    <location>
        <begin position="1"/>
        <end position="22"/>
    </location>
</feature>
<reference evidence="3" key="1">
    <citation type="submission" date="2022-04" db="EMBL/GenBank/DDBJ databases">
        <authorList>
            <person name="Seo M.-J."/>
        </authorList>
    </citation>
    <scope>NUCLEOTIDE SEQUENCE</scope>
    <source>
        <strain evidence="3">MBLB2552</strain>
    </source>
</reference>
<dbReference type="InterPro" id="IPR029068">
    <property type="entry name" value="Glyas_Bleomycin-R_OHBP_Dase"/>
</dbReference>
<feature type="domain" description="Glyoxalase/fosfomycin resistance/dioxygenase" evidence="2">
    <location>
        <begin position="47"/>
        <end position="157"/>
    </location>
</feature>